<evidence type="ECO:0008006" key="3">
    <source>
        <dbReference type="Google" id="ProtNLM"/>
    </source>
</evidence>
<reference evidence="1 2" key="1">
    <citation type="submission" date="2021-05" db="EMBL/GenBank/DDBJ databases">
        <title>Phylogenetic classification of ten novel species belonging to the genus Bifidobacterium comprising B. colchicus sp. nov., B. abeli sp. nov., B. bicoloris sp. nov., B. guerezis sp. nov., B. rosaliae sp. nov., B. santillanensis sp. nov., B. argentati sp. nov., B. amazzoni sp. nov., B. pluviali sp. nov., and B. pinnaculum sp. nov.</title>
        <authorList>
            <person name="Lugli G.A."/>
            <person name="Ruiz Garcia L."/>
            <person name="Margolles A."/>
            <person name="Ventura M."/>
        </authorList>
    </citation>
    <scope>NUCLEOTIDE SEQUENCE [LARGE SCALE GENOMIC DNA]</scope>
    <source>
        <strain evidence="1 2">6T3</strain>
    </source>
</reference>
<protein>
    <recommendedName>
        <fullName evidence="3">YcfA-like protein</fullName>
    </recommendedName>
</protein>
<gene>
    <name evidence="1" type="ORF">KIH73_07215</name>
</gene>
<dbReference type="EMBL" id="JAHBBD010000015">
    <property type="protein sequence ID" value="MBW3083156.1"/>
    <property type="molecule type" value="Genomic_DNA"/>
</dbReference>
<organism evidence="1 2">
    <name type="scientific">Bifidobacterium phasiani</name>
    <dbReference type="NCBI Taxonomy" id="2834431"/>
    <lineage>
        <taxon>Bacteria</taxon>
        <taxon>Bacillati</taxon>
        <taxon>Actinomycetota</taxon>
        <taxon>Actinomycetes</taxon>
        <taxon>Bifidobacteriales</taxon>
        <taxon>Bifidobacteriaceae</taxon>
        <taxon>Bifidobacterium</taxon>
    </lineage>
</organism>
<proteinExistence type="predicted"/>
<keyword evidence="2" id="KW-1185">Reference proteome</keyword>
<evidence type="ECO:0000313" key="1">
    <source>
        <dbReference type="EMBL" id="MBW3083156.1"/>
    </source>
</evidence>
<comment type="caution">
    <text evidence="1">The sequence shown here is derived from an EMBL/GenBank/DDBJ whole genome shotgun (WGS) entry which is preliminary data.</text>
</comment>
<name>A0ABS6W9I9_9BIFI</name>
<accession>A0ABS6W9I9</accession>
<evidence type="ECO:0000313" key="2">
    <source>
        <dbReference type="Proteomes" id="UP000812844"/>
    </source>
</evidence>
<dbReference type="RefSeq" id="WP_219082005.1">
    <property type="nucleotide sequence ID" value="NZ_JAHBBD010000015.1"/>
</dbReference>
<dbReference type="Proteomes" id="UP000812844">
    <property type="component" value="Unassembled WGS sequence"/>
</dbReference>
<sequence length="57" mass="6576">MKRKQLLRRLRDIAKSRHMPIHIREGGSHTVVTIGSAQTSVPRHSEINEVTARHIIR</sequence>